<dbReference type="OrthoDB" id="7471944at2759"/>
<keyword evidence="2" id="KW-1185">Reference proteome</keyword>
<evidence type="ECO:0000313" key="2">
    <source>
        <dbReference type="Proteomes" id="UP000886998"/>
    </source>
</evidence>
<accession>A0A8X6WYY5</accession>
<organism evidence="1 2">
    <name type="scientific">Trichonephila inaurata madagascariensis</name>
    <dbReference type="NCBI Taxonomy" id="2747483"/>
    <lineage>
        <taxon>Eukaryota</taxon>
        <taxon>Metazoa</taxon>
        <taxon>Ecdysozoa</taxon>
        <taxon>Arthropoda</taxon>
        <taxon>Chelicerata</taxon>
        <taxon>Arachnida</taxon>
        <taxon>Araneae</taxon>
        <taxon>Araneomorphae</taxon>
        <taxon>Entelegynae</taxon>
        <taxon>Araneoidea</taxon>
        <taxon>Nephilidae</taxon>
        <taxon>Trichonephila</taxon>
        <taxon>Trichonephila inaurata</taxon>
    </lineage>
</organism>
<evidence type="ECO:0000313" key="1">
    <source>
        <dbReference type="EMBL" id="GFY43942.1"/>
    </source>
</evidence>
<sequence length="79" mass="9019">MPPWTDEQFQVVDHKTNPIGWISLNMIVSNIERMMSQVEICTQLPFPLLLGFDWHYGPLISSAPTMQPLESNQAAHNLI</sequence>
<reference evidence="1" key="1">
    <citation type="submission" date="2020-08" db="EMBL/GenBank/DDBJ databases">
        <title>Multicomponent nature underlies the extraordinary mechanical properties of spider dragline silk.</title>
        <authorList>
            <person name="Kono N."/>
            <person name="Nakamura H."/>
            <person name="Mori M."/>
            <person name="Yoshida Y."/>
            <person name="Ohtoshi R."/>
            <person name="Malay A.D."/>
            <person name="Moran D.A.P."/>
            <person name="Tomita M."/>
            <person name="Numata K."/>
            <person name="Arakawa K."/>
        </authorList>
    </citation>
    <scope>NUCLEOTIDE SEQUENCE</scope>
</reference>
<name>A0A8X6WYY5_9ARAC</name>
<dbReference type="Proteomes" id="UP000886998">
    <property type="component" value="Unassembled WGS sequence"/>
</dbReference>
<gene>
    <name evidence="1" type="ORF">TNIN_70271</name>
</gene>
<protein>
    <submittedName>
        <fullName evidence="1">Uncharacterized protein</fullName>
    </submittedName>
</protein>
<proteinExistence type="predicted"/>
<dbReference type="AlphaFoldDB" id="A0A8X6WYY5"/>
<dbReference type="EMBL" id="BMAV01003953">
    <property type="protein sequence ID" value="GFY43942.1"/>
    <property type="molecule type" value="Genomic_DNA"/>
</dbReference>
<comment type="caution">
    <text evidence="1">The sequence shown here is derived from an EMBL/GenBank/DDBJ whole genome shotgun (WGS) entry which is preliminary data.</text>
</comment>